<dbReference type="AlphaFoldDB" id="A0A8S4RQ62"/>
<feature type="region of interest" description="Disordered" evidence="1">
    <location>
        <begin position="64"/>
        <end position="83"/>
    </location>
</feature>
<reference evidence="2" key="1">
    <citation type="submission" date="2022-03" db="EMBL/GenBank/DDBJ databases">
        <authorList>
            <person name="Lindestad O."/>
        </authorList>
    </citation>
    <scope>NUCLEOTIDE SEQUENCE</scope>
</reference>
<organism evidence="2 3">
    <name type="scientific">Pararge aegeria aegeria</name>
    <dbReference type="NCBI Taxonomy" id="348720"/>
    <lineage>
        <taxon>Eukaryota</taxon>
        <taxon>Metazoa</taxon>
        <taxon>Ecdysozoa</taxon>
        <taxon>Arthropoda</taxon>
        <taxon>Hexapoda</taxon>
        <taxon>Insecta</taxon>
        <taxon>Pterygota</taxon>
        <taxon>Neoptera</taxon>
        <taxon>Endopterygota</taxon>
        <taxon>Lepidoptera</taxon>
        <taxon>Glossata</taxon>
        <taxon>Ditrysia</taxon>
        <taxon>Papilionoidea</taxon>
        <taxon>Nymphalidae</taxon>
        <taxon>Satyrinae</taxon>
        <taxon>Satyrini</taxon>
        <taxon>Parargina</taxon>
        <taxon>Pararge</taxon>
    </lineage>
</organism>
<name>A0A8S4RQ62_9NEOP</name>
<gene>
    <name evidence="2" type="primary">jg1786</name>
    <name evidence="2" type="ORF">PAEG_LOCUS16829</name>
</gene>
<evidence type="ECO:0000313" key="2">
    <source>
        <dbReference type="EMBL" id="CAH2240228.1"/>
    </source>
</evidence>
<dbReference type="EMBL" id="CAKXAJ010025483">
    <property type="protein sequence ID" value="CAH2240228.1"/>
    <property type="molecule type" value="Genomic_DNA"/>
</dbReference>
<keyword evidence="3" id="KW-1185">Reference proteome</keyword>
<comment type="caution">
    <text evidence="2">The sequence shown here is derived from an EMBL/GenBank/DDBJ whole genome shotgun (WGS) entry which is preliminary data.</text>
</comment>
<proteinExistence type="predicted"/>
<evidence type="ECO:0000313" key="3">
    <source>
        <dbReference type="Proteomes" id="UP000838756"/>
    </source>
</evidence>
<evidence type="ECO:0000256" key="1">
    <source>
        <dbReference type="SAM" id="MobiDB-lite"/>
    </source>
</evidence>
<accession>A0A8S4RQ62</accession>
<sequence>MSFAQAIEVKGIMLSVQNLYYRIYLSISLIRKGATQATAVGAEVANSSTPSSRGLFAKISRRRASPFPEKPPSFHLSLPPSTSQRRPLATCLLLMY</sequence>
<protein>
    <submittedName>
        <fullName evidence="2">Jg1786 protein</fullName>
    </submittedName>
</protein>
<dbReference type="Proteomes" id="UP000838756">
    <property type="component" value="Unassembled WGS sequence"/>
</dbReference>